<feature type="domain" description="MrpA C-terminal/MbhD" evidence="12">
    <location>
        <begin position="611"/>
        <end position="675"/>
    </location>
</feature>
<dbReference type="EMBL" id="AP012204">
    <property type="protein sequence ID" value="BAK36653.1"/>
    <property type="molecule type" value="Genomic_DNA"/>
</dbReference>
<feature type="transmembrane region" description="Helical" evidence="9">
    <location>
        <begin position="322"/>
        <end position="344"/>
    </location>
</feature>
<feature type="transmembrane region" description="Helical" evidence="9">
    <location>
        <begin position="498"/>
        <end position="524"/>
    </location>
</feature>
<sequence>MTLLIAVHFAVACLAPLLVRALRARAFFVLAAVPAVAFGWLVAQASVIVPGESLEWFTPWIPALGVDLSYRMATLQWVLALLVTGVGALVLFYCRWYFPEPDIPARTGGLLLAFAGAMLGLVTADDLILLYVFWELTTVFSYLLVGHSPTRSANRRAALNALIVTTFGGLAMLIGIIMIGVGAGTFSISTVLADPARLGDGPLAIAAILLLLVGAITKSAQVPFHFWLPGAMAAPTPVSAYLHAAAMVKAGVYLVALLAPVFADLPGWRPVVLTLGAATMIIGAWRALRQHDIKLLLAFGTVSQLGFLMAMCGLGTRSAMLAGVAMIVSHALFKAALFLVVGVVDRATGTRDIRKLSGLAKRLPAAAAAATVAALSMAAVPPLIGFTAKEAAFESLVYLLPDGDQTGIPPLPALLLLCALVTGSALTVAYTLRFLWGAFATKDQAEPTEVKTEPVGFVVAPVILAAACLVGGFAGPGLTRVLDPLAATAEVGKESHGIALWHGVTIPLLMSAVALAGGVTLFLARGWFAHVQRTFPRSREAEEVYQSVMRGLDRTAVEVTARTQRGSLPIYLGTILLVLVVLANGVLLRMPEWPAALRLWDTPGQLLVGATMIVVAVLAATTRGRVKAIMLVGVTGYGTALMFLLHGAPDLALTQILVETVTVVVFVLVARKLPKYFTDEPLHSSRWWRLVIAIGVGCTVVAAVYLAAGARVAAPISKAFYDAAYTFGYGKNIVNVTLVDIRSWDTMGEISVLVVAATGVASLIFLHRRYTEIEAPSGASRPFRRIIRQPAPRAANSTQGPMTWLRGTEQLSPIKRSIIFEVITRLLFPVMILVSLFFLFSGHNNPGGGFAGGLVAGMALMIRYLAGGRHELDEAAPVDAGWVLGAGLLTSGLAMIAPLLVGGRIGQSFEIEIHGPYVSYLPTPWGEVTLLGEIHLVTSVFFDIGVYLVVIGVMLDLARSLGAGIDQHEEEDRTPALENAGPRAEAAALLTRSAERSRAAERAGYAGSSGAVESEAGTP</sequence>
<evidence type="ECO:0000256" key="1">
    <source>
        <dbReference type="ARBA" id="ARBA00004651"/>
    </source>
</evidence>
<protein>
    <submittedName>
        <fullName evidence="14">Na(+)/H(+) antiporter subunit A/B</fullName>
    </submittedName>
</protein>
<feature type="transmembrane region" description="Helical" evidence="9">
    <location>
        <begin position="747"/>
        <end position="766"/>
    </location>
</feature>
<evidence type="ECO:0000256" key="2">
    <source>
        <dbReference type="ARBA" id="ARBA00022448"/>
    </source>
</evidence>
<dbReference type="Pfam" id="PF13244">
    <property type="entry name" value="MbhD"/>
    <property type="match status" value="1"/>
</dbReference>
<dbReference type="STRING" id="1032480.MLP_36390"/>
<feature type="region of interest" description="Disordered" evidence="8">
    <location>
        <begin position="1000"/>
        <end position="1019"/>
    </location>
</feature>
<keyword evidence="6 9" id="KW-0472">Membrane</keyword>
<feature type="transmembrane region" description="Helical" evidence="9">
    <location>
        <begin position="690"/>
        <end position="708"/>
    </location>
</feature>
<feature type="transmembrane region" description="Helical" evidence="9">
    <location>
        <begin position="628"/>
        <end position="645"/>
    </location>
</feature>
<feature type="domain" description="Na+/H+ antiporter MnhB subunit-related protein" evidence="11">
    <location>
        <begin position="819"/>
        <end position="955"/>
    </location>
</feature>
<dbReference type="InterPro" id="IPR007182">
    <property type="entry name" value="MnhB"/>
</dbReference>
<dbReference type="Proteomes" id="UP000007947">
    <property type="component" value="Chromosome"/>
</dbReference>
<dbReference type="GO" id="GO:0005886">
    <property type="term" value="C:plasma membrane"/>
    <property type="evidence" value="ECO:0007669"/>
    <property type="project" value="UniProtKB-SubCell"/>
</dbReference>
<feature type="transmembrane region" description="Helical" evidence="9">
    <location>
        <begin position="878"/>
        <end position="901"/>
    </location>
</feature>
<feature type="transmembrane region" description="Helical" evidence="9">
    <location>
        <begin position="295"/>
        <end position="316"/>
    </location>
</feature>
<keyword evidence="3" id="KW-1003">Cell membrane</keyword>
<evidence type="ECO:0000259" key="10">
    <source>
        <dbReference type="Pfam" id="PF00361"/>
    </source>
</evidence>
<feature type="transmembrane region" description="Helical" evidence="9">
    <location>
        <begin position="651"/>
        <end position="670"/>
    </location>
</feature>
<evidence type="ECO:0000256" key="5">
    <source>
        <dbReference type="ARBA" id="ARBA00022989"/>
    </source>
</evidence>
<keyword evidence="5 9" id="KW-1133">Transmembrane helix</keyword>
<keyword evidence="2" id="KW-0813">Transport</keyword>
<accession>F5XP13</accession>
<dbReference type="PANTHER" id="PTHR43373:SF1">
    <property type="entry name" value="NA(+)_H(+) ANTIPORTER SUBUNIT A"/>
    <property type="match status" value="1"/>
</dbReference>
<feature type="compositionally biased region" description="Low complexity" evidence="8">
    <location>
        <begin position="1002"/>
        <end position="1011"/>
    </location>
</feature>
<evidence type="ECO:0000256" key="7">
    <source>
        <dbReference type="RuleBase" id="RU000320"/>
    </source>
</evidence>
<dbReference type="eggNOG" id="COG2111">
    <property type="taxonomic scope" value="Bacteria"/>
</dbReference>
<dbReference type="KEGG" id="mph:MLP_36390"/>
<dbReference type="Gene3D" id="1.20.120.1200">
    <property type="entry name" value="NADH-ubiquinone/plastoquinone oxidoreductase chain 6, subunit NuoJ"/>
    <property type="match status" value="1"/>
</dbReference>
<keyword evidence="4 7" id="KW-0812">Transmembrane</keyword>
<feature type="transmembrane region" description="Helical" evidence="9">
    <location>
        <begin position="408"/>
        <end position="436"/>
    </location>
</feature>
<dbReference type="HOGENOM" id="CLU_007100_2_0_11"/>
<dbReference type="RefSeq" id="WP_013864502.1">
    <property type="nucleotide sequence ID" value="NC_015635.1"/>
</dbReference>
<dbReference type="OrthoDB" id="9811798at2"/>
<feature type="transmembrane region" description="Helical" evidence="9">
    <location>
        <begin position="157"/>
        <end position="183"/>
    </location>
</feature>
<dbReference type="AlphaFoldDB" id="F5XP13"/>
<feature type="transmembrane region" description="Helical" evidence="9">
    <location>
        <begin position="77"/>
        <end position="98"/>
    </location>
</feature>
<evidence type="ECO:0000256" key="4">
    <source>
        <dbReference type="ARBA" id="ARBA00022692"/>
    </source>
</evidence>
<proteinExistence type="predicted"/>
<dbReference type="InterPro" id="IPR050616">
    <property type="entry name" value="CPA3_Na-H_Antiporter_A"/>
</dbReference>
<feature type="transmembrane region" description="Helical" evidence="9">
    <location>
        <begin position="268"/>
        <end position="288"/>
    </location>
</feature>
<feature type="domain" description="MrpA C-terminal/MbhE" evidence="13">
    <location>
        <begin position="688"/>
        <end position="769"/>
    </location>
</feature>
<evidence type="ECO:0000256" key="8">
    <source>
        <dbReference type="SAM" id="MobiDB-lite"/>
    </source>
</evidence>
<dbReference type="PRINTS" id="PR01434">
    <property type="entry name" value="NADHDHGNASE5"/>
</dbReference>
<organism evidence="14 15">
    <name type="scientific">Microlunatus phosphovorus (strain ATCC 700054 / DSM 10555 / JCM 9379 / NBRC 101784 / NCIMB 13414 / VKM Ac-1990 / NM-1)</name>
    <dbReference type="NCBI Taxonomy" id="1032480"/>
    <lineage>
        <taxon>Bacteria</taxon>
        <taxon>Bacillati</taxon>
        <taxon>Actinomycetota</taxon>
        <taxon>Actinomycetes</taxon>
        <taxon>Propionibacteriales</taxon>
        <taxon>Propionibacteriaceae</taxon>
        <taxon>Microlunatus</taxon>
    </lineage>
</organism>
<feature type="transmembrane region" description="Helical" evidence="9">
    <location>
        <begin position="203"/>
        <end position="228"/>
    </location>
</feature>
<keyword evidence="15" id="KW-1185">Reference proteome</keyword>
<dbReference type="Pfam" id="PF00361">
    <property type="entry name" value="Proton_antipo_M"/>
    <property type="match status" value="1"/>
</dbReference>
<evidence type="ECO:0000313" key="15">
    <source>
        <dbReference type="Proteomes" id="UP000007947"/>
    </source>
</evidence>
<evidence type="ECO:0000259" key="13">
    <source>
        <dbReference type="Pfam" id="PF20501"/>
    </source>
</evidence>
<dbReference type="InterPro" id="IPR025383">
    <property type="entry name" value="MrpA_C/MbhD"/>
</dbReference>
<evidence type="ECO:0000256" key="3">
    <source>
        <dbReference type="ARBA" id="ARBA00022475"/>
    </source>
</evidence>
<dbReference type="InterPro" id="IPR001750">
    <property type="entry name" value="ND/Mrp_TM"/>
</dbReference>
<dbReference type="NCBIfam" id="NF009284">
    <property type="entry name" value="PRK12644.1"/>
    <property type="match status" value="1"/>
</dbReference>
<feature type="transmembrane region" description="Helical" evidence="9">
    <location>
        <begin position="934"/>
        <end position="955"/>
    </location>
</feature>
<evidence type="ECO:0000256" key="9">
    <source>
        <dbReference type="SAM" id="Phobius"/>
    </source>
</evidence>
<reference evidence="14 15" key="1">
    <citation type="submission" date="2011-05" db="EMBL/GenBank/DDBJ databases">
        <title>Whole genome sequence of Microlunatus phosphovorus NM-1.</title>
        <authorList>
            <person name="Hosoyama A."/>
            <person name="Sasaki K."/>
            <person name="Harada T."/>
            <person name="Igarashi R."/>
            <person name="Kawakoshi A."/>
            <person name="Sasagawa M."/>
            <person name="Fukada J."/>
            <person name="Nakamura S."/>
            <person name="Katano Y."/>
            <person name="Hanada S."/>
            <person name="Kamagata Y."/>
            <person name="Nakamura N."/>
            <person name="Yamazaki S."/>
            <person name="Fujita N."/>
        </authorList>
    </citation>
    <scope>NUCLEOTIDE SEQUENCE [LARGE SCALE GENOMIC DNA]</scope>
    <source>
        <strain evidence="15">ATCC 700054 / DSM 10555 / JCM 9379 / NBRC 101784 / NCIMB 13414 / VKM Ac-1990 / NM-1</strain>
    </source>
</reference>
<feature type="transmembrane region" description="Helical" evidence="9">
    <location>
        <begin position="128"/>
        <end position="145"/>
    </location>
</feature>
<feature type="transmembrane region" description="Helical" evidence="9">
    <location>
        <begin position="105"/>
        <end position="122"/>
    </location>
</feature>
<evidence type="ECO:0000259" key="11">
    <source>
        <dbReference type="Pfam" id="PF04039"/>
    </source>
</evidence>
<evidence type="ECO:0000259" key="12">
    <source>
        <dbReference type="Pfam" id="PF13244"/>
    </source>
</evidence>
<feature type="domain" description="NADH:quinone oxidoreductase/Mrp antiporter transmembrane" evidence="10">
    <location>
        <begin position="124"/>
        <end position="397"/>
    </location>
</feature>
<dbReference type="InterPro" id="IPR046806">
    <property type="entry name" value="MrpA_C/MbhE"/>
</dbReference>
<dbReference type="Pfam" id="PF04039">
    <property type="entry name" value="MnhB"/>
    <property type="match status" value="1"/>
</dbReference>
<name>F5XP13_MICPN</name>
<dbReference type="PANTHER" id="PTHR43373">
    <property type="entry name" value="NA(+)/H(+) ANTIPORTER SUBUNIT"/>
    <property type="match status" value="1"/>
</dbReference>
<gene>
    <name evidence="14" type="primary">mrpA</name>
    <name evidence="14" type="synonym">mrpB</name>
    <name evidence="14" type="ordered locus">MLP_36390</name>
</gene>
<dbReference type="InterPro" id="IPR042106">
    <property type="entry name" value="Nuo/plastoQ_OxRdtase_6_NuoJ"/>
</dbReference>
<feature type="transmembrane region" description="Helical" evidence="9">
    <location>
        <begin position="457"/>
        <end position="478"/>
    </location>
</feature>
<dbReference type="Pfam" id="PF20501">
    <property type="entry name" value="MbhE"/>
    <property type="match status" value="1"/>
</dbReference>
<dbReference type="eggNOG" id="COG1009">
    <property type="taxonomic scope" value="Bacteria"/>
</dbReference>
<feature type="transmembrane region" description="Helical" evidence="9">
    <location>
        <begin position="847"/>
        <end position="866"/>
    </location>
</feature>
<comment type="subcellular location">
    <subcellularLocation>
        <location evidence="1">Cell membrane</location>
        <topology evidence="1">Multi-pass membrane protein</topology>
    </subcellularLocation>
    <subcellularLocation>
        <location evidence="7">Membrane</location>
        <topology evidence="7">Multi-pass membrane protein</topology>
    </subcellularLocation>
</comment>
<feature type="transmembrane region" description="Helical" evidence="9">
    <location>
        <begin position="822"/>
        <end position="841"/>
    </location>
</feature>
<evidence type="ECO:0000256" key="6">
    <source>
        <dbReference type="ARBA" id="ARBA00023136"/>
    </source>
</evidence>
<evidence type="ECO:0000313" key="14">
    <source>
        <dbReference type="EMBL" id="BAK36653.1"/>
    </source>
</evidence>
<feature type="transmembrane region" description="Helical" evidence="9">
    <location>
        <begin position="602"/>
        <end position="621"/>
    </location>
</feature>
<feature type="transmembrane region" description="Helical" evidence="9">
    <location>
        <begin position="365"/>
        <end position="388"/>
    </location>
</feature>
<feature type="transmembrane region" description="Helical" evidence="9">
    <location>
        <begin position="570"/>
        <end position="590"/>
    </location>
</feature>